<dbReference type="Proteomes" id="UP000076154">
    <property type="component" value="Unassembled WGS sequence"/>
</dbReference>
<name>A0A369JVL2_HYPMA</name>
<keyword evidence="4" id="KW-1185">Reference proteome</keyword>
<sequence>MSQPHATLAGRLDQNVVSKILREFLTGTSLRETSMPVDGVNEELEMAMRAEMNARNLSAQLERTLHLAASLIELAYKGCTFSEKRNIALYNWYLIYVDDTASRDMAPFVVFEQRFLRGLRQLDPVLDALASVLLAMYDKYDTRSANSIISATFNFMSATCMESTIEALPLIEGALRFPWFLRDWTGVAVAFALMIFPKSQGLDVAACFQVTADMNFWISATNDILSFHKENLAGERANYIFNRAYIEGTDVSEAMTDIKNELFQTEKNITAALTCAGVADAIKAWKCFKVGYITWHLQQKRYKLHEFDL</sequence>
<dbReference type="Gene3D" id="1.10.600.10">
    <property type="entry name" value="Farnesyl Diphosphate Synthase"/>
    <property type="match status" value="1"/>
</dbReference>
<dbReference type="OrthoDB" id="2998174at2759"/>
<evidence type="ECO:0000313" key="3">
    <source>
        <dbReference type="EMBL" id="RDB25838.1"/>
    </source>
</evidence>
<accession>A0A369JVL2</accession>
<evidence type="ECO:0000256" key="2">
    <source>
        <dbReference type="ARBA" id="ARBA00023239"/>
    </source>
</evidence>
<comment type="similarity">
    <text evidence="1">Belongs to the trichodiene synthase family.</text>
</comment>
<dbReference type="GO" id="GO:0016838">
    <property type="term" value="F:carbon-oxygen lyase activity, acting on phosphates"/>
    <property type="evidence" value="ECO:0007669"/>
    <property type="project" value="InterPro"/>
</dbReference>
<dbReference type="SFLD" id="SFLDG01021">
    <property type="entry name" value="Trichodiene_Synthase_Like"/>
    <property type="match status" value="1"/>
</dbReference>
<dbReference type="SUPFAM" id="SSF48576">
    <property type="entry name" value="Terpenoid synthases"/>
    <property type="match status" value="1"/>
</dbReference>
<dbReference type="InterPro" id="IPR024652">
    <property type="entry name" value="Trichodiene_synth"/>
</dbReference>
<protein>
    <submittedName>
        <fullName evidence="3">Trichodiene synthase</fullName>
    </submittedName>
</protein>
<dbReference type="InterPro" id="IPR008949">
    <property type="entry name" value="Isoprenoid_synthase_dom_sf"/>
</dbReference>
<dbReference type="SFLD" id="SFLDS00005">
    <property type="entry name" value="Isoprenoid_Synthase_Type_I"/>
    <property type="match status" value="1"/>
</dbReference>
<dbReference type="InParanoid" id="A0A369JVL2"/>
<keyword evidence="2" id="KW-0456">Lyase</keyword>
<evidence type="ECO:0000256" key="1">
    <source>
        <dbReference type="ARBA" id="ARBA00007946"/>
    </source>
</evidence>
<proteinExistence type="inferred from homology"/>
<dbReference type="STRING" id="39966.A0A369JVL2"/>
<dbReference type="AlphaFoldDB" id="A0A369JVL2"/>
<evidence type="ECO:0000313" key="4">
    <source>
        <dbReference type="Proteomes" id="UP000076154"/>
    </source>
</evidence>
<organism evidence="3 4">
    <name type="scientific">Hypsizygus marmoreus</name>
    <name type="common">White beech mushroom</name>
    <name type="synonym">Agaricus marmoreus</name>
    <dbReference type="NCBI Taxonomy" id="39966"/>
    <lineage>
        <taxon>Eukaryota</taxon>
        <taxon>Fungi</taxon>
        <taxon>Dikarya</taxon>
        <taxon>Basidiomycota</taxon>
        <taxon>Agaricomycotina</taxon>
        <taxon>Agaricomycetes</taxon>
        <taxon>Agaricomycetidae</taxon>
        <taxon>Agaricales</taxon>
        <taxon>Tricholomatineae</taxon>
        <taxon>Lyophyllaceae</taxon>
        <taxon>Hypsizygus</taxon>
    </lineage>
</organism>
<dbReference type="EMBL" id="LUEZ02000040">
    <property type="protein sequence ID" value="RDB25838.1"/>
    <property type="molecule type" value="Genomic_DNA"/>
</dbReference>
<gene>
    <name evidence="3" type="primary">TRI5_1</name>
    <name evidence="3" type="ORF">Hypma_006623</name>
</gene>
<comment type="caution">
    <text evidence="3">The sequence shown here is derived from an EMBL/GenBank/DDBJ whole genome shotgun (WGS) entry which is preliminary data.</text>
</comment>
<dbReference type="Pfam" id="PF06330">
    <property type="entry name" value="TRI5"/>
    <property type="match status" value="1"/>
</dbReference>
<reference evidence="3" key="1">
    <citation type="submission" date="2018-04" db="EMBL/GenBank/DDBJ databases">
        <title>Whole genome sequencing of Hypsizygus marmoreus.</title>
        <authorList>
            <person name="Choi I.-G."/>
            <person name="Min B."/>
            <person name="Kim J.-G."/>
            <person name="Kim S."/>
            <person name="Oh Y.-L."/>
            <person name="Kong W.-S."/>
            <person name="Park H."/>
            <person name="Jeong J."/>
            <person name="Song E.-S."/>
        </authorList>
    </citation>
    <scope>NUCLEOTIDE SEQUENCE [LARGE SCALE GENOMIC DNA]</scope>
    <source>
        <strain evidence="3">51987-8</strain>
    </source>
</reference>